<feature type="compositionally biased region" description="Basic and acidic residues" evidence="6">
    <location>
        <begin position="761"/>
        <end position="770"/>
    </location>
</feature>
<dbReference type="EMBL" id="JAGSYN010000050">
    <property type="protein sequence ID" value="KAG7665464.1"/>
    <property type="molecule type" value="Genomic_DNA"/>
</dbReference>
<dbReference type="GO" id="GO:0004402">
    <property type="term" value="F:histone acetyltransferase activity"/>
    <property type="evidence" value="ECO:0007669"/>
    <property type="project" value="InterPro"/>
</dbReference>
<dbReference type="OrthoDB" id="5752at2759"/>
<sequence length="1142" mass="130007">MGHSTDSPSKSKRLDAEDKLYSQFLNSTDIPNDQVIEAIFSERKTQHADDAIDYEDIDELADDELPEEEEPSTTIQLSGEGLEEEDEEDFDKFLENEQQEAITMNVEDEEQAQADADNQFDEMFGASHEFGAAGDENNVLFDDLSGGQNLIDDNQDINMGPIFEESNELAQKHKLELEEKRKLKKQKLEKIVKRLEKQRQKRNIKYHYPQYSKHKPFNFHQFFSPPARYFRFQTPPIAYNKLAKPLVPTKISLDIDIDQRKLFKLRSNTPVQQYTQLKNVASITQEDLDFVNELQNKNEYDIKEVDYLQRDWTNDDKFDDYSKDLILATTDWNDDAILNAGDGKYSPKSLSVDKNNILDIELEEEDDENIFDGHISENLLKLDMNDPNLLFIPKQESKKSKAYVPQNDKMLEMKFNISNDNEYEMLRKNYNTKVRSQLSNLNIEHSVPALRLQTPYYKVKLSAEEARSFHRPIFNIRPGTLVTFSKLKLRKKKKDRGKALQDIFKKTTDLTTADTANIVAMEYSEQYPQILSNYGMGSKLINYYRKERPDDSSRPKAQVGETHVLGVEDRSPFWNYGEVAAGDFVPTLYNNMIRAPIFKHEPKNTDFLLIRSQGAGSHQKFYLRQVNFAFAVGNTFPVAEVPAPHSRKVTNTSKNRLKMIVFRVMNNKGIARISVKDVSKHFPDQNDMQNRQRLKEFMEYQRHGEDQGFWKMKGGGTQLPTEDEIRTMITPEDSALMDTMQYGQQILDDAMTLFADEAAKNDEKKKEEGGKHKKEKEKKSASTAGDEDEKEENEDGKKKEKEKEKTKKAKDADSEIDLDDETAPWNLTKNFIVANQTKSMLQLNGEGDPSGIGLGYSLLRATQKNGFKPLFPRPPENIPKSNTASHQQKLYEEEVKRIWYSQRTSLVDHGPDFNLQAIYNEYKPVNHEKFVKNKLEQDVSKNPEEPKILRITRRVRDENGILQRKVETLTDPRLIKAYVKRKKDIEDELLKNADVGDILPTNDKELNKIRRKALEEKLANLEKRAKQSKAKKPPKDSIHAAAAAGGTIIDANTVRLPDGSYAIGGKGIGKGKSRTRRCASCGAFGHIKTNKACPLYSQMIAGLLPPKNGSSSSPVQSSGASVSSPAVSAVPSASGSAPGSAT</sequence>
<organism evidence="9 10">
    <name type="scientific">[Candida] subhashii</name>
    <dbReference type="NCBI Taxonomy" id="561895"/>
    <lineage>
        <taxon>Eukaryota</taxon>
        <taxon>Fungi</taxon>
        <taxon>Dikarya</taxon>
        <taxon>Ascomycota</taxon>
        <taxon>Saccharomycotina</taxon>
        <taxon>Pichiomycetes</taxon>
        <taxon>Debaryomycetaceae</taxon>
        <taxon>Spathaspora</taxon>
    </lineage>
</organism>
<evidence type="ECO:0008006" key="11">
    <source>
        <dbReference type="Google" id="ProtNLM"/>
    </source>
</evidence>
<evidence type="ECO:0000256" key="2">
    <source>
        <dbReference type="ARBA" id="ARBA00023015"/>
    </source>
</evidence>
<feature type="compositionally biased region" description="Basic and acidic residues" evidence="6">
    <location>
        <begin position="795"/>
        <end position="813"/>
    </location>
</feature>
<feature type="compositionally biased region" description="Acidic residues" evidence="6">
    <location>
        <begin position="785"/>
        <end position="794"/>
    </location>
</feature>
<keyword evidence="2" id="KW-0805">Transcription regulation</keyword>
<evidence type="ECO:0000313" key="9">
    <source>
        <dbReference type="EMBL" id="KAG7665464.1"/>
    </source>
</evidence>
<evidence type="ECO:0000256" key="1">
    <source>
        <dbReference type="ARBA" id="ARBA00004123"/>
    </source>
</evidence>
<keyword evidence="4" id="KW-0539">Nucleus</keyword>
<dbReference type="GO" id="GO:0005669">
    <property type="term" value="C:transcription factor TFIID complex"/>
    <property type="evidence" value="ECO:0007669"/>
    <property type="project" value="InterPro"/>
</dbReference>
<evidence type="ECO:0000256" key="3">
    <source>
        <dbReference type="ARBA" id="ARBA00023163"/>
    </source>
</evidence>
<dbReference type="PANTHER" id="PTHR13900:SF0">
    <property type="entry name" value="TRANSCRIPTION INITIATION FACTOR TFIID SUBUNIT 1"/>
    <property type="match status" value="1"/>
</dbReference>
<feature type="compositionally biased region" description="Low complexity" evidence="6">
    <location>
        <begin position="1109"/>
        <end position="1142"/>
    </location>
</feature>
<evidence type="ECO:0000256" key="4">
    <source>
        <dbReference type="ARBA" id="ARBA00023242"/>
    </source>
</evidence>
<dbReference type="Pfam" id="PF15288">
    <property type="entry name" value="zf-CCHC_6"/>
    <property type="match status" value="1"/>
</dbReference>
<evidence type="ECO:0000313" key="10">
    <source>
        <dbReference type="Proteomes" id="UP000694255"/>
    </source>
</evidence>
<dbReference type="GO" id="GO:0016251">
    <property type="term" value="F:RNA polymerase II general transcription initiation factor activity"/>
    <property type="evidence" value="ECO:0007669"/>
    <property type="project" value="InterPro"/>
</dbReference>
<keyword evidence="3" id="KW-0804">Transcription</keyword>
<name>A0A8J5V4X1_9ASCO</name>
<dbReference type="InterPro" id="IPR041670">
    <property type="entry name" value="Znf-CCHC_6"/>
</dbReference>
<dbReference type="GO" id="GO:0051123">
    <property type="term" value="P:RNA polymerase II preinitiation complex assembly"/>
    <property type="evidence" value="ECO:0007669"/>
    <property type="project" value="TreeGrafter"/>
</dbReference>
<dbReference type="RefSeq" id="XP_049265696.1">
    <property type="nucleotide sequence ID" value="XM_049404775.1"/>
</dbReference>
<feature type="domain" description="Transcription initiation factor TFIID subunit 1 histone acetyltransferase" evidence="7">
    <location>
        <begin position="415"/>
        <end position="906"/>
    </location>
</feature>
<feature type="region of interest" description="Disordered" evidence="6">
    <location>
        <begin position="1104"/>
        <end position="1142"/>
    </location>
</feature>
<proteinExistence type="predicted"/>
<comment type="caution">
    <text evidence="9">The sequence shown here is derived from an EMBL/GenBank/DDBJ whole genome shotgun (WGS) entry which is preliminary data.</text>
</comment>
<feature type="compositionally biased region" description="Acidic residues" evidence="6">
    <location>
        <begin position="59"/>
        <end position="71"/>
    </location>
</feature>
<dbReference type="GO" id="GO:0017025">
    <property type="term" value="F:TBP-class protein binding"/>
    <property type="evidence" value="ECO:0007669"/>
    <property type="project" value="InterPro"/>
</dbReference>
<dbReference type="GeneID" id="73467953"/>
<feature type="coiled-coil region" evidence="5">
    <location>
        <begin position="163"/>
        <end position="205"/>
    </location>
</feature>
<dbReference type="Pfam" id="PF12157">
    <property type="entry name" value="DUF3591"/>
    <property type="match status" value="1"/>
</dbReference>
<gene>
    <name evidence="9" type="ORF">J8A68_001152</name>
</gene>
<feature type="domain" description="Zinc knuckle" evidence="8">
    <location>
        <begin position="1076"/>
        <end position="1106"/>
    </location>
</feature>
<keyword evidence="10" id="KW-1185">Reference proteome</keyword>
<feature type="region of interest" description="Disordered" evidence="6">
    <location>
        <begin position="59"/>
        <end position="89"/>
    </location>
</feature>
<evidence type="ECO:0000256" key="5">
    <source>
        <dbReference type="SAM" id="Coils"/>
    </source>
</evidence>
<evidence type="ECO:0000256" key="6">
    <source>
        <dbReference type="SAM" id="MobiDB-lite"/>
    </source>
</evidence>
<keyword evidence="5" id="KW-0175">Coiled coil</keyword>
<reference evidence="9 10" key="1">
    <citation type="journal article" date="2021" name="DNA Res.">
        <title>Genome analysis of Candida subhashii reveals its hybrid nature and dual mitochondrial genome conformations.</title>
        <authorList>
            <person name="Mixao V."/>
            <person name="Hegedusova E."/>
            <person name="Saus E."/>
            <person name="Pryszcz L.P."/>
            <person name="Cillingova A."/>
            <person name="Nosek J."/>
            <person name="Gabaldon T."/>
        </authorList>
    </citation>
    <scope>NUCLEOTIDE SEQUENCE [LARGE SCALE GENOMIC DNA]</scope>
    <source>
        <strain evidence="9 10">CBS 10753</strain>
    </source>
</reference>
<dbReference type="InterPro" id="IPR040240">
    <property type="entry name" value="TAF1"/>
</dbReference>
<comment type="subcellular location">
    <subcellularLocation>
        <location evidence="1">Nucleus</location>
    </subcellularLocation>
</comment>
<dbReference type="InterPro" id="IPR022591">
    <property type="entry name" value="TAF1_HAT_dom"/>
</dbReference>
<dbReference type="AlphaFoldDB" id="A0A8J5V4X1"/>
<feature type="coiled-coil region" evidence="5">
    <location>
        <begin position="1004"/>
        <end position="1031"/>
    </location>
</feature>
<accession>A0A8J5V4X1</accession>
<evidence type="ECO:0000259" key="8">
    <source>
        <dbReference type="Pfam" id="PF15288"/>
    </source>
</evidence>
<dbReference type="PANTHER" id="PTHR13900">
    <property type="entry name" value="TRANSCRIPTION INITIATION FACTOR TFIID"/>
    <property type="match status" value="1"/>
</dbReference>
<evidence type="ECO:0000259" key="7">
    <source>
        <dbReference type="Pfam" id="PF12157"/>
    </source>
</evidence>
<feature type="region of interest" description="Disordered" evidence="6">
    <location>
        <begin position="761"/>
        <end position="815"/>
    </location>
</feature>
<protein>
    <recommendedName>
        <fullName evidence="11">Transcription initiation factor TFIID subunit 1 histone acetyltransferase domain-containing protein</fullName>
    </recommendedName>
</protein>
<dbReference type="Proteomes" id="UP000694255">
    <property type="component" value="Unassembled WGS sequence"/>
</dbReference>